<comment type="caution">
    <text evidence="3">The sequence shown here is derived from an EMBL/GenBank/DDBJ whole genome shotgun (WGS) entry which is preliminary data.</text>
</comment>
<dbReference type="Proteomes" id="UP000809273">
    <property type="component" value="Unassembled WGS sequence"/>
</dbReference>
<evidence type="ECO:0000313" key="3">
    <source>
        <dbReference type="EMBL" id="MBN1572496.1"/>
    </source>
</evidence>
<accession>A0A9D8KBU6</accession>
<evidence type="ECO:0000313" key="4">
    <source>
        <dbReference type="Proteomes" id="UP000809273"/>
    </source>
</evidence>
<reference evidence="3" key="2">
    <citation type="submission" date="2021-01" db="EMBL/GenBank/DDBJ databases">
        <authorList>
            <person name="Hahn C.R."/>
            <person name="Youssef N.H."/>
            <person name="Elshahed M."/>
        </authorList>
    </citation>
    <scope>NUCLEOTIDE SEQUENCE</scope>
    <source>
        <strain evidence="3">Zod_Metabat.24</strain>
    </source>
</reference>
<reference evidence="3" key="1">
    <citation type="journal article" date="2021" name="Environ. Microbiol.">
        <title>Genomic characterization of three novel Desulfobacterota classes expand the metabolic and phylogenetic diversity of the phylum.</title>
        <authorList>
            <person name="Murphy C.L."/>
            <person name="Biggerstaff J."/>
            <person name="Eichhorn A."/>
            <person name="Ewing E."/>
            <person name="Shahan R."/>
            <person name="Soriano D."/>
            <person name="Stewart S."/>
            <person name="VanMol K."/>
            <person name="Walker R."/>
            <person name="Walters P."/>
            <person name="Elshahed M.S."/>
            <person name="Youssef N.H."/>
        </authorList>
    </citation>
    <scope>NUCLEOTIDE SEQUENCE</scope>
    <source>
        <strain evidence="3">Zod_Metabat.24</strain>
    </source>
</reference>
<proteinExistence type="predicted"/>
<dbReference type="Pfam" id="PF03235">
    <property type="entry name" value="GmrSD_N"/>
    <property type="match status" value="1"/>
</dbReference>
<feature type="transmembrane region" description="Helical" evidence="1">
    <location>
        <begin position="42"/>
        <end position="59"/>
    </location>
</feature>
<feature type="domain" description="GmrSD restriction endonucleases N-terminal" evidence="2">
    <location>
        <begin position="12"/>
        <end position="57"/>
    </location>
</feature>
<evidence type="ECO:0000259" key="2">
    <source>
        <dbReference type="Pfam" id="PF03235"/>
    </source>
</evidence>
<protein>
    <submittedName>
        <fullName evidence="3">DUF262 domain-containing protein</fullName>
    </submittedName>
</protein>
<keyword evidence="1" id="KW-0812">Transmembrane</keyword>
<name>A0A9D8KBU6_9DELT</name>
<keyword evidence="1" id="KW-0472">Membrane</keyword>
<gene>
    <name evidence="3" type="ORF">JW984_04785</name>
</gene>
<dbReference type="AlphaFoldDB" id="A0A9D8KBU6"/>
<dbReference type="PANTHER" id="PTHR37292:SF2">
    <property type="entry name" value="DUF262 DOMAIN-CONTAINING PROTEIN"/>
    <property type="match status" value="1"/>
</dbReference>
<dbReference type="PANTHER" id="PTHR37292">
    <property type="entry name" value="VNG6097C"/>
    <property type="match status" value="1"/>
</dbReference>
<organism evidence="3 4">
    <name type="scientific">Candidatus Zymogenus saltonus</name>
    <dbReference type="NCBI Taxonomy" id="2844893"/>
    <lineage>
        <taxon>Bacteria</taxon>
        <taxon>Deltaproteobacteria</taxon>
        <taxon>Candidatus Zymogenia</taxon>
        <taxon>Candidatus Zymogeniales</taxon>
        <taxon>Candidatus Zymogenaceae</taxon>
        <taxon>Candidatus Zymogenus</taxon>
    </lineage>
</organism>
<dbReference type="InterPro" id="IPR004919">
    <property type="entry name" value="GmrSD_N"/>
</dbReference>
<evidence type="ECO:0000256" key="1">
    <source>
        <dbReference type="SAM" id="Phobius"/>
    </source>
</evidence>
<sequence>MSVPIHRFEKILDLIKNINDDKIVLPEFQRSFVWSNQDIKDFLVSILNGYFVGTILLLWKD</sequence>
<keyword evidence="1" id="KW-1133">Transmembrane helix</keyword>
<dbReference type="EMBL" id="JAFGIX010000023">
    <property type="protein sequence ID" value="MBN1572496.1"/>
    <property type="molecule type" value="Genomic_DNA"/>
</dbReference>